<keyword evidence="8" id="KW-1185">Reference proteome</keyword>
<evidence type="ECO:0000256" key="2">
    <source>
        <dbReference type="ARBA" id="ARBA00022692"/>
    </source>
</evidence>
<accession>A0ABP1F6Q4</accession>
<feature type="transmembrane region" description="Helical" evidence="5">
    <location>
        <begin position="103"/>
        <end position="124"/>
    </location>
</feature>
<evidence type="ECO:0000256" key="1">
    <source>
        <dbReference type="ARBA" id="ARBA00004141"/>
    </source>
</evidence>
<feature type="transmembrane region" description="Helical" evidence="5">
    <location>
        <begin position="54"/>
        <end position="70"/>
    </location>
</feature>
<organism evidence="7 8">
    <name type="scientific">Tenacibaculum polynesiense</name>
    <dbReference type="NCBI Taxonomy" id="3137857"/>
    <lineage>
        <taxon>Bacteria</taxon>
        <taxon>Pseudomonadati</taxon>
        <taxon>Bacteroidota</taxon>
        <taxon>Flavobacteriia</taxon>
        <taxon>Flavobacteriales</taxon>
        <taxon>Flavobacteriaceae</taxon>
        <taxon>Tenacibaculum</taxon>
    </lineage>
</organism>
<feature type="transmembrane region" description="Helical" evidence="5">
    <location>
        <begin position="28"/>
        <end position="48"/>
    </location>
</feature>
<evidence type="ECO:0000256" key="3">
    <source>
        <dbReference type="ARBA" id="ARBA00022989"/>
    </source>
</evidence>
<dbReference type="InterPro" id="IPR002645">
    <property type="entry name" value="STAS_dom"/>
</dbReference>
<feature type="transmembrane region" description="Helical" evidence="5">
    <location>
        <begin position="77"/>
        <end position="97"/>
    </location>
</feature>
<feature type="transmembrane region" description="Helical" evidence="5">
    <location>
        <begin position="389"/>
        <end position="419"/>
    </location>
</feature>
<evidence type="ECO:0000256" key="5">
    <source>
        <dbReference type="SAM" id="Phobius"/>
    </source>
</evidence>
<name>A0ABP1F6Q4_9FLAO</name>
<dbReference type="Proteomes" id="UP001497527">
    <property type="component" value="Unassembled WGS sequence"/>
</dbReference>
<evidence type="ECO:0000313" key="7">
    <source>
        <dbReference type="EMBL" id="CAL2104037.1"/>
    </source>
</evidence>
<dbReference type="PANTHER" id="PTHR11814">
    <property type="entry name" value="SULFATE TRANSPORTER"/>
    <property type="match status" value="1"/>
</dbReference>
<dbReference type="InterPro" id="IPR001902">
    <property type="entry name" value="SLC26A/SulP_fam"/>
</dbReference>
<feature type="transmembrane region" description="Helical" evidence="5">
    <location>
        <begin position="358"/>
        <end position="377"/>
    </location>
</feature>
<dbReference type="CDD" id="cd07042">
    <property type="entry name" value="STAS_SulP_like_sulfate_transporter"/>
    <property type="match status" value="1"/>
</dbReference>
<dbReference type="InterPro" id="IPR011547">
    <property type="entry name" value="SLC26A/SulP_dom"/>
</dbReference>
<feature type="transmembrane region" description="Helical" evidence="5">
    <location>
        <begin position="252"/>
        <end position="273"/>
    </location>
</feature>
<feature type="transmembrane region" description="Helical" evidence="5">
    <location>
        <begin position="136"/>
        <end position="154"/>
    </location>
</feature>
<sequence length="578" mass="64169">MYMKLLKRIIPILDWLPNYKKTQLRGDVLAGVTVAIILIPQGIAYALIAGLPPIYGLYAALLPQVMYAIFGSSRQVAIGPVAMDSLIVATGVSTFALTGSESYISIAILLALIVGCIQFLMGVFRLGFIVNFLSKPVITGFTSAVALTIGLNQFRNLLGVDFVQSDQIQVLYEDFIDKIASFNVHTTIIGLIACAIIMVLRKINKKIPSAIVVVVLGITIMHVFGKELVDVAIVKDIPSGLPSFVLPEVDFYLIRELMPIALTLVMVGYLETISIGKSLEEKQDEYRIRPNQELIALGLGNIVGSFFKAYPTTSSFSRSAINAEAGGTTGVSALVSVVLVILTLLFLTPVFYFLPKTVLAAIIIVAVFNLISVREAVRLFKANNLDFWLLLATFVSTLIFGVEYGIITGVGLSLIILIFRTSRPYVTELGKVPDSDFYRNKNRFKEVILDKEVLVFRFDAQLFYANASYFRERLDHMVEKKGNDLKLIVLDAESINRVDSTGVEMLKDRIKYFEKKNVQFYFAGVKGPVRDALFRGGLLKIVSLNHFFMRANDAVIFHKTGDNKSQIKYAQYIHQAYD</sequence>
<dbReference type="InterPro" id="IPR018045">
    <property type="entry name" value="S04_transporter_CS"/>
</dbReference>
<feature type="transmembrane region" description="Helical" evidence="5">
    <location>
        <begin position="331"/>
        <end position="351"/>
    </location>
</feature>
<comment type="caution">
    <text evidence="7">The sequence shown here is derived from an EMBL/GenBank/DDBJ whole genome shotgun (WGS) entry which is preliminary data.</text>
</comment>
<reference evidence="7 8" key="1">
    <citation type="submission" date="2024-05" db="EMBL/GenBank/DDBJ databases">
        <authorList>
            <person name="Duchaud E."/>
        </authorList>
    </citation>
    <scope>NUCLEOTIDE SEQUENCE [LARGE SCALE GENOMIC DNA]</scope>
    <source>
        <strain evidence="7">Ena-SAMPLE-TAB-13-05-2024-13:56:06:370-140308</strain>
    </source>
</reference>
<dbReference type="Gene3D" id="3.30.750.24">
    <property type="entry name" value="STAS domain"/>
    <property type="match status" value="1"/>
</dbReference>
<evidence type="ECO:0000256" key="4">
    <source>
        <dbReference type="ARBA" id="ARBA00023136"/>
    </source>
</evidence>
<dbReference type="EMBL" id="CAXJIO010000014">
    <property type="protein sequence ID" value="CAL2104037.1"/>
    <property type="molecule type" value="Genomic_DNA"/>
</dbReference>
<dbReference type="PROSITE" id="PS01130">
    <property type="entry name" value="SLC26A"/>
    <property type="match status" value="1"/>
</dbReference>
<keyword evidence="2 5" id="KW-0812">Transmembrane</keyword>
<dbReference type="PROSITE" id="PS50801">
    <property type="entry name" value="STAS"/>
    <property type="match status" value="1"/>
</dbReference>
<evidence type="ECO:0000313" key="8">
    <source>
        <dbReference type="Proteomes" id="UP001497527"/>
    </source>
</evidence>
<evidence type="ECO:0000259" key="6">
    <source>
        <dbReference type="PROSITE" id="PS50801"/>
    </source>
</evidence>
<keyword evidence="3 5" id="KW-1133">Transmembrane helix</keyword>
<dbReference type="SUPFAM" id="SSF52091">
    <property type="entry name" value="SpoIIaa-like"/>
    <property type="match status" value="1"/>
</dbReference>
<dbReference type="NCBIfam" id="TIGR00815">
    <property type="entry name" value="sulP"/>
    <property type="match status" value="1"/>
</dbReference>
<protein>
    <submittedName>
        <fullName evidence="7">Sulfate permease, SulP family</fullName>
    </submittedName>
</protein>
<feature type="transmembrane region" description="Helical" evidence="5">
    <location>
        <begin position="179"/>
        <end position="200"/>
    </location>
</feature>
<comment type="subcellular location">
    <subcellularLocation>
        <location evidence="1">Membrane</location>
        <topology evidence="1">Multi-pass membrane protein</topology>
    </subcellularLocation>
</comment>
<feature type="transmembrane region" description="Helical" evidence="5">
    <location>
        <begin position="294"/>
        <end position="311"/>
    </location>
</feature>
<feature type="transmembrane region" description="Helical" evidence="5">
    <location>
        <begin position="207"/>
        <end position="225"/>
    </location>
</feature>
<proteinExistence type="predicted"/>
<feature type="domain" description="STAS" evidence="6">
    <location>
        <begin position="443"/>
        <end position="558"/>
    </location>
</feature>
<dbReference type="Pfam" id="PF01740">
    <property type="entry name" value="STAS"/>
    <property type="match status" value="1"/>
</dbReference>
<gene>
    <name evidence="7" type="ORF">T190423A01A_50285</name>
</gene>
<dbReference type="InterPro" id="IPR036513">
    <property type="entry name" value="STAS_dom_sf"/>
</dbReference>
<keyword evidence="4 5" id="KW-0472">Membrane</keyword>
<dbReference type="Pfam" id="PF00916">
    <property type="entry name" value="Sulfate_transp"/>
    <property type="match status" value="1"/>
</dbReference>